<feature type="transmembrane region" description="Helical" evidence="6">
    <location>
        <begin position="12"/>
        <end position="33"/>
    </location>
</feature>
<evidence type="ECO:0000256" key="4">
    <source>
        <dbReference type="ARBA" id="ARBA00022989"/>
    </source>
</evidence>
<dbReference type="GO" id="GO:0005886">
    <property type="term" value="C:plasma membrane"/>
    <property type="evidence" value="ECO:0007669"/>
    <property type="project" value="TreeGrafter"/>
</dbReference>
<keyword evidence="7" id="KW-0132">Cell division</keyword>
<keyword evidence="2 6" id="KW-0812">Transmembrane</keyword>
<dbReference type="GO" id="GO:0008360">
    <property type="term" value="P:regulation of cell shape"/>
    <property type="evidence" value="ECO:0007669"/>
    <property type="project" value="UniProtKB-KW"/>
</dbReference>
<dbReference type="eggNOG" id="COG0772">
    <property type="taxonomic scope" value="Bacteria"/>
</dbReference>
<feature type="transmembrane region" description="Helical" evidence="6">
    <location>
        <begin position="45"/>
        <end position="63"/>
    </location>
</feature>
<dbReference type="Pfam" id="PF01098">
    <property type="entry name" value="FTSW_RODA_SPOVE"/>
    <property type="match status" value="1"/>
</dbReference>
<evidence type="ECO:0000256" key="1">
    <source>
        <dbReference type="ARBA" id="ARBA00004141"/>
    </source>
</evidence>
<evidence type="ECO:0000256" key="6">
    <source>
        <dbReference type="SAM" id="Phobius"/>
    </source>
</evidence>
<dbReference type="AlphaFoldDB" id="W4RT03"/>
<organism evidence="7 8">
    <name type="scientific">Mesobacillus boroniphilus JCM 21738</name>
    <dbReference type="NCBI Taxonomy" id="1294265"/>
    <lineage>
        <taxon>Bacteria</taxon>
        <taxon>Bacillati</taxon>
        <taxon>Bacillota</taxon>
        <taxon>Bacilli</taxon>
        <taxon>Bacillales</taxon>
        <taxon>Bacillaceae</taxon>
        <taxon>Mesobacillus</taxon>
    </lineage>
</organism>
<feature type="transmembrane region" description="Helical" evidence="6">
    <location>
        <begin position="75"/>
        <end position="99"/>
    </location>
</feature>
<comment type="subcellular location">
    <subcellularLocation>
        <location evidence="1">Membrane</location>
        <topology evidence="1">Multi-pass membrane protein</topology>
    </subcellularLocation>
</comment>
<evidence type="ECO:0000256" key="2">
    <source>
        <dbReference type="ARBA" id="ARBA00022692"/>
    </source>
</evidence>
<comment type="caution">
    <text evidence="7">The sequence shown here is derived from an EMBL/GenBank/DDBJ whole genome shotgun (WGS) entry which is preliminary data.</text>
</comment>
<evidence type="ECO:0000313" key="7">
    <source>
        <dbReference type="EMBL" id="GAE47242.1"/>
    </source>
</evidence>
<reference evidence="7 8" key="1">
    <citation type="submission" date="2013-12" db="EMBL/GenBank/DDBJ databases">
        <title>NBRP : Genome information of microbial organism related human and environment.</title>
        <authorList>
            <person name="Hattori M."/>
            <person name="Oshima K."/>
            <person name="Inaba H."/>
            <person name="Suda W."/>
            <person name="Sakamoto M."/>
            <person name="Iino T."/>
            <person name="Kitahara M."/>
            <person name="Oshida Y."/>
            <person name="Iida T."/>
            <person name="Kudo T."/>
            <person name="Itoh T."/>
            <person name="Ahmed I."/>
            <person name="Ohkuma M."/>
        </authorList>
    </citation>
    <scope>NUCLEOTIDE SEQUENCE [LARGE SCALE GENOMIC DNA]</scope>
    <source>
        <strain evidence="7 8">JCM 21738</strain>
    </source>
</reference>
<dbReference type="InterPro" id="IPR001182">
    <property type="entry name" value="FtsW/RodA"/>
</dbReference>
<gene>
    <name evidence="7" type="ORF">JCM21738_4200</name>
</gene>
<accession>W4RT03</accession>
<keyword evidence="3" id="KW-0133">Cell shape</keyword>
<keyword evidence="7" id="KW-0131">Cell cycle</keyword>
<keyword evidence="4 6" id="KW-1133">Transmembrane helix</keyword>
<keyword evidence="5 6" id="KW-0472">Membrane</keyword>
<dbReference type="GO" id="GO:0051301">
    <property type="term" value="P:cell division"/>
    <property type="evidence" value="ECO:0007669"/>
    <property type="project" value="UniProtKB-KW"/>
</dbReference>
<proteinExistence type="predicted"/>
<dbReference type="Proteomes" id="UP000018949">
    <property type="component" value="Unassembled WGS sequence"/>
</dbReference>
<keyword evidence="8" id="KW-1185">Reference proteome</keyword>
<dbReference type="PANTHER" id="PTHR30474:SF1">
    <property type="entry name" value="PEPTIDOGLYCAN GLYCOSYLTRANSFERASE MRDB"/>
    <property type="match status" value="1"/>
</dbReference>
<dbReference type="PANTHER" id="PTHR30474">
    <property type="entry name" value="CELL CYCLE PROTEIN"/>
    <property type="match status" value="1"/>
</dbReference>
<evidence type="ECO:0000313" key="8">
    <source>
        <dbReference type="Proteomes" id="UP000018949"/>
    </source>
</evidence>
<evidence type="ECO:0000256" key="3">
    <source>
        <dbReference type="ARBA" id="ARBA00022960"/>
    </source>
</evidence>
<protein>
    <submittedName>
        <fullName evidence="7">Cell division protein FtsW</fullName>
    </submittedName>
</protein>
<sequence>MTSNQKTNSRLDYGLVMILILLFLASCVAIYSAQTTGQYGSENFLIKQIIWYVIGAGIIAAVITLDSDQLQKLSWYAYGFGLVLLAGLIVAPSTIAPVINGAKSWYRVPAMGTLQLPS</sequence>
<dbReference type="PROSITE" id="PS51257">
    <property type="entry name" value="PROKAR_LIPOPROTEIN"/>
    <property type="match status" value="1"/>
</dbReference>
<dbReference type="EMBL" id="BAUW01000069">
    <property type="protein sequence ID" value="GAE47242.1"/>
    <property type="molecule type" value="Genomic_DNA"/>
</dbReference>
<dbReference type="GO" id="GO:0015648">
    <property type="term" value="F:lipid-linked peptidoglycan transporter activity"/>
    <property type="evidence" value="ECO:0007669"/>
    <property type="project" value="TreeGrafter"/>
</dbReference>
<name>W4RT03_9BACI</name>
<evidence type="ECO:0000256" key="5">
    <source>
        <dbReference type="ARBA" id="ARBA00023136"/>
    </source>
</evidence>
<dbReference type="GO" id="GO:0032153">
    <property type="term" value="C:cell division site"/>
    <property type="evidence" value="ECO:0007669"/>
    <property type="project" value="TreeGrafter"/>
</dbReference>